<evidence type="ECO:0000256" key="3">
    <source>
        <dbReference type="SAM" id="Phobius"/>
    </source>
</evidence>
<evidence type="ECO:0000313" key="4">
    <source>
        <dbReference type="EMBL" id="CAA0129896.1"/>
    </source>
</evidence>
<comment type="subcellular location">
    <subcellularLocation>
        <location evidence="1">Membrane</location>
    </subcellularLocation>
</comment>
<dbReference type="PANTHER" id="PTHR37042">
    <property type="entry name" value="OUTER MEMBRANE PROTEIN RV1973"/>
    <property type="match status" value="1"/>
</dbReference>
<keyword evidence="3" id="KW-0812">Transmembrane</keyword>
<feature type="transmembrane region" description="Helical" evidence="3">
    <location>
        <begin position="31"/>
        <end position="51"/>
    </location>
</feature>
<dbReference type="GO" id="GO:0016020">
    <property type="term" value="C:membrane"/>
    <property type="evidence" value="ECO:0007669"/>
    <property type="project" value="UniProtKB-SubCell"/>
</dbReference>
<dbReference type="AlphaFoldDB" id="A0A5S9R7G6"/>
<proteinExistence type="predicted"/>
<keyword evidence="2 3" id="KW-0472">Membrane</keyword>
<keyword evidence="5" id="KW-1185">Reference proteome</keyword>
<name>A0A5S9R7G6_MYCVN</name>
<dbReference type="EMBL" id="CACSIP010000037">
    <property type="protein sequence ID" value="CAA0129896.1"/>
    <property type="molecule type" value="Genomic_DNA"/>
</dbReference>
<evidence type="ECO:0000313" key="5">
    <source>
        <dbReference type="Proteomes" id="UP000430146"/>
    </source>
</evidence>
<protein>
    <recommendedName>
        <fullName evidence="6">Mammalian cell entry protein</fullName>
    </recommendedName>
</protein>
<accession>A0A5S9R7G6</accession>
<organism evidence="4 5">
    <name type="scientific">Mycolicibacterium vanbaalenii</name>
    <name type="common">Mycobacterium vanbaalenii</name>
    <dbReference type="NCBI Taxonomy" id="110539"/>
    <lineage>
        <taxon>Bacteria</taxon>
        <taxon>Bacillati</taxon>
        <taxon>Actinomycetota</taxon>
        <taxon>Actinomycetes</taxon>
        <taxon>Mycobacteriales</taxon>
        <taxon>Mycobacteriaceae</taxon>
        <taxon>Mycolicibacterium</taxon>
    </lineage>
</organism>
<evidence type="ECO:0000256" key="2">
    <source>
        <dbReference type="ARBA" id="ARBA00023136"/>
    </source>
</evidence>
<sequence length="185" mass="19657">MAVDADTEQPVGQLAEVAEEPILKSATTVRLAAVALTAAAIALAALASYLVHQIDVERNAQHVDEMFVQVGRQAATNLSTIDYNSVDGDVQRILDSSTGTFYDDFSVRADAFRDAVRKARSTSEGTVTAAGLESVDGDHAQVVVAVQVKTTVAGAEDPQPRAWRMRVTVQRIGDTAKVGNVEFVA</sequence>
<dbReference type="PANTHER" id="PTHR37042:SF4">
    <property type="entry name" value="OUTER MEMBRANE PROTEIN RV1973"/>
    <property type="match status" value="1"/>
</dbReference>
<keyword evidence="3" id="KW-1133">Transmembrane helix</keyword>
<evidence type="ECO:0008006" key="6">
    <source>
        <dbReference type="Google" id="ProtNLM"/>
    </source>
</evidence>
<evidence type="ECO:0000256" key="1">
    <source>
        <dbReference type="ARBA" id="ARBA00004370"/>
    </source>
</evidence>
<dbReference type="Proteomes" id="UP000430146">
    <property type="component" value="Unassembled WGS sequence"/>
</dbReference>
<dbReference type="RefSeq" id="WP_234897650.1">
    <property type="nucleotide sequence ID" value="NZ_CACSIP010000037.1"/>
</dbReference>
<gene>
    <name evidence="4" type="ORF">AELLOGFF_05597</name>
</gene>
<reference evidence="4 5" key="1">
    <citation type="submission" date="2019-11" db="EMBL/GenBank/DDBJ databases">
        <authorList>
            <person name="Holert J."/>
        </authorList>
    </citation>
    <scope>NUCLEOTIDE SEQUENCE [LARGE SCALE GENOMIC DNA]</scope>
    <source>
        <strain evidence="4">BC8_1</strain>
    </source>
</reference>